<feature type="signal peptide" evidence="1">
    <location>
        <begin position="1"/>
        <end position="20"/>
    </location>
</feature>
<dbReference type="RefSeq" id="XP_033676843.1">
    <property type="nucleotide sequence ID" value="XM_033834633.1"/>
</dbReference>
<dbReference type="GeneID" id="54587963"/>
<gene>
    <name evidence="2" type="ORF">BU26DRAFT_585403</name>
</gene>
<proteinExistence type="predicted"/>
<dbReference type="PANTHER" id="PTHR35186:SF4">
    <property type="entry name" value="PRION-INHIBITION AND PROPAGATION HELO DOMAIN-CONTAINING PROTEIN"/>
    <property type="match status" value="1"/>
</dbReference>
<dbReference type="OrthoDB" id="3565018at2759"/>
<name>A0A6A6HVC6_9PLEO</name>
<reference evidence="2" key="1">
    <citation type="journal article" date="2020" name="Stud. Mycol.">
        <title>101 Dothideomycetes genomes: a test case for predicting lifestyles and emergence of pathogens.</title>
        <authorList>
            <person name="Haridas S."/>
            <person name="Albert R."/>
            <person name="Binder M."/>
            <person name="Bloem J."/>
            <person name="Labutti K."/>
            <person name="Salamov A."/>
            <person name="Andreopoulos B."/>
            <person name="Baker S."/>
            <person name="Barry K."/>
            <person name="Bills G."/>
            <person name="Bluhm B."/>
            <person name="Cannon C."/>
            <person name="Castanera R."/>
            <person name="Culley D."/>
            <person name="Daum C."/>
            <person name="Ezra D."/>
            <person name="Gonzalez J."/>
            <person name="Henrissat B."/>
            <person name="Kuo A."/>
            <person name="Liang C."/>
            <person name="Lipzen A."/>
            <person name="Lutzoni F."/>
            <person name="Magnuson J."/>
            <person name="Mondo S."/>
            <person name="Nolan M."/>
            <person name="Ohm R."/>
            <person name="Pangilinan J."/>
            <person name="Park H.-J."/>
            <person name="Ramirez L."/>
            <person name="Alfaro M."/>
            <person name="Sun H."/>
            <person name="Tritt A."/>
            <person name="Yoshinaga Y."/>
            <person name="Zwiers L.-H."/>
            <person name="Turgeon B."/>
            <person name="Goodwin S."/>
            <person name="Spatafora J."/>
            <person name="Crous P."/>
            <person name="Grigoriev I."/>
        </authorList>
    </citation>
    <scope>NUCLEOTIDE SEQUENCE</scope>
    <source>
        <strain evidence="2">CBS 122368</strain>
    </source>
</reference>
<dbReference type="AlphaFoldDB" id="A0A6A6HVC6"/>
<keyword evidence="1" id="KW-0732">Signal</keyword>
<evidence type="ECO:0000313" key="2">
    <source>
        <dbReference type="EMBL" id="KAF2241839.1"/>
    </source>
</evidence>
<protein>
    <recommendedName>
        <fullName evidence="4">Prion-inhibition and propagation HeLo domain-containing protein</fullName>
    </recommendedName>
</protein>
<dbReference type="PANTHER" id="PTHR35186">
    <property type="entry name" value="ANK_REP_REGION DOMAIN-CONTAINING PROTEIN"/>
    <property type="match status" value="1"/>
</dbReference>
<dbReference type="EMBL" id="ML987210">
    <property type="protein sequence ID" value="KAF2241839.1"/>
    <property type="molecule type" value="Genomic_DNA"/>
</dbReference>
<accession>A0A6A6HVC6</accession>
<sequence length="311" mass="35946">MSGIEIAGLVLGAFPILIHALEKYREGAEVLWDWWRIQRAYTKWRHDLNYHRILFEGNIERFLLPLVVDDDEPTKLMADPAGQGWKDKKLEGRLKERLPRSYDVFLEIMENVNELMESLKKELGVHNPNFQVRNHKVVKQSSSRKEILSMANVEFQAKRLKFSLGKSLRGSLFAQLQEANDRMRNLLESTDQIAAARKSRGTEMASSLANWKVNEYWRHAKRLHGALSKAWQCDCANHVANLQLQDATSDKIEFGVLFDMGASLGTQCWRETRIETMPDIEQSPPTPTDQHAKYASQAPKIKFVHREIHIR</sequence>
<keyword evidence="3" id="KW-1185">Reference proteome</keyword>
<evidence type="ECO:0008006" key="4">
    <source>
        <dbReference type="Google" id="ProtNLM"/>
    </source>
</evidence>
<feature type="chain" id="PRO_5025483809" description="Prion-inhibition and propagation HeLo domain-containing protein" evidence="1">
    <location>
        <begin position="21"/>
        <end position="311"/>
    </location>
</feature>
<dbReference type="Proteomes" id="UP000800094">
    <property type="component" value="Unassembled WGS sequence"/>
</dbReference>
<evidence type="ECO:0000313" key="3">
    <source>
        <dbReference type="Proteomes" id="UP000800094"/>
    </source>
</evidence>
<organism evidence="2 3">
    <name type="scientific">Trematosphaeria pertusa</name>
    <dbReference type="NCBI Taxonomy" id="390896"/>
    <lineage>
        <taxon>Eukaryota</taxon>
        <taxon>Fungi</taxon>
        <taxon>Dikarya</taxon>
        <taxon>Ascomycota</taxon>
        <taxon>Pezizomycotina</taxon>
        <taxon>Dothideomycetes</taxon>
        <taxon>Pleosporomycetidae</taxon>
        <taxon>Pleosporales</taxon>
        <taxon>Massarineae</taxon>
        <taxon>Trematosphaeriaceae</taxon>
        <taxon>Trematosphaeria</taxon>
    </lineage>
</organism>
<evidence type="ECO:0000256" key="1">
    <source>
        <dbReference type="SAM" id="SignalP"/>
    </source>
</evidence>